<gene>
    <name evidence="1" type="ORF">ACFQ5G_18715</name>
</gene>
<evidence type="ECO:0000313" key="1">
    <source>
        <dbReference type="EMBL" id="MFD1367394.1"/>
    </source>
</evidence>
<comment type="caution">
    <text evidence="1">The sequence shown here is derived from an EMBL/GenBank/DDBJ whole genome shotgun (WGS) entry which is preliminary data.</text>
</comment>
<reference evidence="2" key="1">
    <citation type="journal article" date="2019" name="Int. J. Syst. Evol. Microbiol.">
        <title>The Global Catalogue of Microorganisms (GCM) 10K type strain sequencing project: providing services to taxonomists for standard genome sequencing and annotation.</title>
        <authorList>
            <consortium name="The Broad Institute Genomics Platform"/>
            <consortium name="The Broad Institute Genome Sequencing Center for Infectious Disease"/>
            <person name="Wu L."/>
            <person name="Ma J."/>
        </authorList>
    </citation>
    <scope>NUCLEOTIDE SEQUENCE [LARGE SCALE GENOMIC DNA]</scope>
    <source>
        <strain evidence="2">CCM 7526</strain>
    </source>
</reference>
<dbReference type="EMBL" id="JBHTMK010000023">
    <property type="protein sequence ID" value="MFD1367394.1"/>
    <property type="molecule type" value="Genomic_DNA"/>
</dbReference>
<protein>
    <submittedName>
        <fullName evidence="1">Uncharacterized protein</fullName>
    </submittedName>
</protein>
<proteinExistence type="predicted"/>
<organism evidence="1 2">
    <name type="scientific">Actinoplanes sichuanensis</name>
    <dbReference type="NCBI Taxonomy" id="512349"/>
    <lineage>
        <taxon>Bacteria</taxon>
        <taxon>Bacillati</taxon>
        <taxon>Actinomycetota</taxon>
        <taxon>Actinomycetes</taxon>
        <taxon>Micromonosporales</taxon>
        <taxon>Micromonosporaceae</taxon>
        <taxon>Actinoplanes</taxon>
    </lineage>
</organism>
<sequence length="302" mass="32685">MAERAQCVITDGRQTEILYTVWGAGALDIDLIAGPDAACRQIRRLYDPTEELREPVWIEAGALIDTSRRLLAVFSWHLSGYAHRAAWKAVLGQTWPGWDLRWAYAGVDDIATAAGVPAAASDHPRPEAALAVLDPADLDDADSLVTVTQPDGSIRAYGIWSDTTDVFWAGPELLDRLSAATPVTVLPDFPKTGLHLDPASRSAVGWTTLEASGLAGGWSRCWPGWRLDFQEDRYDAQPVAIPAPPPTLDSGLAVVARRLTGFRNSAEAAYHSRSPADPQSIEAAIRRAHLAGGEPPRWPGLR</sequence>
<dbReference type="Proteomes" id="UP001597183">
    <property type="component" value="Unassembled WGS sequence"/>
</dbReference>
<keyword evidence="2" id="KW-1185">Reference proteome</keyword>
<accession>A0ABW4AA13</accession>
<evidence type="ECO:0000313" key="2">
    <source>
        <dbReference type="Proteomes" id="UP001597183"/>
    </source>
</evidence>
<name>A0ABW4AA13_9ACTN</name>
<dbReference type="RefSeq" id="WP_317796064.1">
    <property type="nucleotide sequence ID" value="NZ_AP028461.1"/>
</dbReference>